<accession>A0ABX0R993</accession>
<evidence type="ECO:0000313" key="1">
    <source>
        <dbReference type="EMBL" id="NIF20024.1"/>
    </source>
</evidence>
<protein>
    <submittedName>
        <fullName evidence="1">Sorbitol dehydrogenase</fullName>
    </submittedName>
</protein>
<dbReference type="PROSITE" id="PS51318">
    <property type="entry name" value="TAT"/>
    <property type="match status" value="1"/>
</dbReference>
<comment type="caution">
    <text evidence="1">The sequence shown here is derived from an EMBL/GenBank/DDBJ whole genome shotgun (WGS) entry which is preliminary data.</text>
</comment>
<dbReference type="InterPro" id="IPR006311">
    <property type="entry name" value="TAT_signal"/>
</dbReference>
<name>A0ABX0R993_9GAMM</name>
<reference evidence="1 2" key="1">
    <citation type="journal article" date="2019" name="bioRxiv">
        <title>Bacteria contribute to plant secondary compound degradation in a generalist herbivore system.</title>
        <authorList>
            <person name="Francoeur C.B."/>
            <person name="Khadempour L."/>
            <person name="Moreira-Soto R.D."/>
            <person name="Gotting K."/>
            <person name="Book A.J."/>
            <person name="Pinto-Tomas A.A."/>
            <person name="Keefover-Ring K."/>
            <person name="Currie C.R."/>
        </authorList>
    </citation>
    <scope>NUCLEOTIDE SEQUENCE [LARGE SCALE GENOMIC DNA]</scope>
    <source>
        <strain evidence="1">Acro-835</strain>
    </source>
</reference>
<dbReference type="EMBL" id="VWXF01000001">
    <property type="protein sequence ID" value="NIF20024.1"/>
    <property type="molecule type" value="Genomic_DNA"/>
</dbReference>
<gene>
    <name evidence="1" type="ORF">F3J40_00105</name>
</gene>
<dbReference type="InterPro" id="IPR024651">
    <property type="entry name" value="FAD-SLDH_ssu"/>
</dbReference>
<proteinExistence type="predicted"/>
<sequence>MATHNQLSLSRRRLLQGMGILSLGALCDSLFPQRRAMAAELEESGFITVSSLLVSQPVSPLLAQRYYDALQRHNNQFSTQLAALQNYLKQHAFAHVDDFIAATDKASPQFQTASTIIAAWYTGLVGDGAKMELIAYAEALMYRPTRGILVIPTYGGGPLFWLNNPATHNQTTLSSGAQA</sequence>
<organism evidence="1 2">
    <name type="scientific">Candidatus Pantoea multigeneris</name>
    <dbReference type="NCBI Taxonomy" id="2608357"/>
    <lineage>
        <taxon>Bacteria</taxon>
        <taxon>Pseudomonadati</taxon>
        <taxon>Pseudomonadota</taxon>
        <taxon>Gammaproteobacteria</taxon>
        <taxon>Enterobacterales</taxon>
        <taxon>Erwiniaceae</taxon>
        <taxon>Pantoea</taxon>
    </lineage>
</organism>
<dbReference type="Pfam" id="PF12318">
    <property type="entry name" value="FAD-SLDH"/>
    <property type="match status" value="1"/>
</dbReference>
<dbReference type="RefSeq" id="WP_167011811.1">
    <property type="nucleotide sequence ID" value="NZ_VWXF01000001.1"/>
</dbReference>
<dbReference type="Proteomes" id="UP001515683">
    <property type="component" value="Unassembled WGS sequence"/>
</dbReference>
<keyword evidence="2" id="KW-1185">Reference proteome</keyword>
<evidence type="ECO:0000313" key="2">
    <source>
        <dbReference type="Proteomes" id="UP001515683"/>
    </source>
</evidence>